<proteinExistence type="predicted"/>
<comment type="caution">
    <text evidence="1">The sequence shown here is derived from an EMBL/GenBank/DDBJ whole genome shotgun (WGS) entry which is preliminary data.</text>
</comment>
<dbReference type="RefSeq" id="WP_132246617.1">
    <property type="nucleotide sequence ID" value="NZ_SLWV01000021.1"/>
</dbReference>
<reference evidence="1 2" key="1">
    <citation type="submission" date="2019-03" db="EMBL/GenBank/DDBJ databases">
        <title>Genomic Encyclopedia of Type Strains, Phase IV (KMG-IV): sequencing the most valuable type-strain genomes for metagenomic binning, comparative biology and taxonomic classification.</title>
        <authorList>
            <person name="Goeker M."/>
        </authorList>
    </citation>
    <scope>NUCLEOTIDE SEQUENCE [LARGE SCALE GENOMIC DNA]</scope>
    <source>
        <strain evidence="1 2">DSM 102940</strain>
    </source>
</reference>
<evidence type="ECO:0000313" key="1">
    <source>
        <dbReference type="EMBL" id="TCO71508.1"/>
    </source>
</evidence>
<evidence type="ECO:0000313" key="2">
    <source>
        <dbReference type="Proteomes" id="UP000294919"/>
    </source>
</evidence>
<organism evidence="1 2">
    <name type="scientific">Marinisporobacter balticus</name>
    <dbReference type="NCBI Taxonomy" id="2018667"/>
    <lineage>
        <taxon>Bacteria</taxon>
        <taxon>Bacillati</taxon>
        <taxon>Bacillota</taxon>
        <taxon>Clostridia</taxon>
        <taxon>Peptostreptococcales</taxon>
        <taxon>Thermotaleaceae</taxon>
        <taxon>Marinisporobacter</taxon>
    </lineage>
</organism>
<keyword evidence="2" id="KW-1185">Reference proteome</keyword>
<dbReference type="OrthoDB" id="1664281at2"/>
<accession>A0A4R2KN61</accession>
<dbReference type="Proteomes" id="UP000294919">
    <property type="component" value="Unassembled WGS sequence"/>
</dbReference>
<sequence length="231" mass="27734">MNYIWDILFKADDQNIKREKIRFECAKNYSPYMEIAFEDLNTTEIDETLIVEINPYYRFFSIFKNLFDVNFDESMPLREVLLDISIHFLGNIDLKQGLSKQEYYKKYILQDIRNNIFSEEIKDNIKNFDKREKDILLSSMINLYTTGVSLELFKSVVNKIFEKSIVYTNQDNKKEILIYIGARQTQEIENKIQTLIELFLHIEFKVIIYWQYHFGILGIEDTMKIGKMVLY</sequence>
<name>A0A4R2KN61_9FIRM</name>
<dbReference type="EMBL" id="SLWV01000021">
    <property type="protein sequence ID" value="TCO71508.1"/>
    <property type="molecule type" value="Genomic_DNA"/>
</dbReference>
<gene>
    <name evidence="1" type="ORF">EV214_12160</name>
</gene>
<dbReference type="AlphaFoldDB" id="A0A4R2KN61"/>
<evidence type="ECO:0008006" key="3">
    <source>
        <dbReference type="Google" id="ProtNLM"/>
    </source>
</evidence>
<protein>
    <recommendedName>
        <fullName evidence="3">Iron-dependent peroxidase</fullName>
    </recommendedName>
</protein>